<gene>
    <name evidence="5" type="ORF">S06H3_46312</name>
</gene>
<dbReference type="InterPro" id="IPR011662">
    <property type="entry name" value="Secretin/TonB_short_N"/>
</dbReference>
<keyword evidence="3" id="KW-0998">Cell outer membrane</keyword>
<evidence type="ECO:0000256" key="1">
    <source>
        <dbReference type="ARBA" id="ARBA00022448"/>
    </source>
</evidence>
<dbReference type="EMBL" id="BARV01028999">
    <property type="protein sequence ID" value="GAI39941.1"/>
    <property type="molecule type" value="Genomic_DNA"/>
</dbReference>
<proteinExistence type="predicted"/>
<dbReference type="Gene3D" id="3.30.1370.120">
    <property type="match status" value="1"/>
</dbReference>
<dbReference type="InterPro" id="IPR038591">
    <property type="entry name" value="NolW-like_sf"/>
</dbReference>
<sequence length="184" mass="20344">MEMVLLNNKFKKGSIMRSSMKSKALKLLMVLAFVMVACAITVAENANEDLEKKEVLTALERRMLKKISIDFRNTPIDDVIRVMAEQADVDIVKSPKVIGNVTATLTGVPLEEALDNILASHGYGYVTGRNMIRIAPAEDITEKAERLTNKIYHITYADVAQVEKALEKFISKRGSLSASLATSQ</sequence>
<dbReference type="PANTHER" id="PTHR30332:SF17">
    <property type="entry name" value="TYPE IV PILIATION SYSTEM PROTEIN DR_0774-RELATED"/>
    <property type="match status" value="1"/>
</dbReference>
<dbReference type="SMART" id="SM00965">
    <property type="entry name" value="STN"/>
    <property type="match status" value="1"/>
</dbReference>
<feature type="domain" description="Secretin/TonB short N-terminal" evidence="4">
    <location>
        <begin position="89"/>
        <end position="137"/>
    </location>
</feature>
<keyword evidence="2" id="KW-0472">Membrane</keyword>
<evidence type="ECO:0000259" key="4">
    <source>
        <dbReference type="SMART" id="SM00965"/>
    </source>
</evidence>
<accession>X1PBV6</accession>
<dbReference type="GO" id="GO:0015627">
    <property type="term" value="C:type II protein secretion system complex"/>
    <property type="evidence" value="ECO:0007669"/>
    <property type="project" value="TreeGrafter"/>
</dbReference>
<evidence type="ECO:0000313" key="5">
    <source>
        <dbReference type="EMBL" id="GAI39941.1"/>
    </source>
</evidence>
<dbReference type="GO" id="GO:0019867">
    <property type="term" value="C:outer membrane"/>
    <property type="evidence" value="ECO:0007669"/>
    <property type="project" value="InterPro"/>
</dbReference>
<evidence type="ECO:0000256" key="3">
    <source>
        <dbReference type="ARBA" id="ARBA00023237"/>
    </source>
</evidence>
<keyword evidence="1" id="KW-0813">Transport</keyword>
<comment type="caution">
    <text evidence="5">The sequence shown here is derived from an EMBL/GenBank/DDBJ whole genome shotgun (WGS) entry which is preliminary data.</text>
</comment>
<evidence type="ECO:0000256" key="2">
    <source>
        <dbReference type="ARBA" id="ARBA00023136"/>
    </source>
</evidence>
<protein>
    <recommendedName>
        <fullName evidence="4">Secretin/TonB short N-terminal domain-containing protein</fullName>
    </recommendedName>
</protein>
<dbReference type="GO" id="GO:0009306">
    <property type="term" value="P:protein secretion"/>
    <property type="evidence" value="ECO:0007669"/>
    <property type="project" value="TreeGrafter"/>
</dbReference>
<organism evidence="5">
    <name type="scientific">marine sediment metagenome</name>
    <dbReference type="NCBI Taxonomy" id="412755"/>
    <lineage>
        <taxon>unclassified sequences</taxon>
        <taxon>metagenomes</taxon>
        <taxon>ecological metagenomes</taxon>
    </lineage>
</organism>
<dbReference type="InterPro" id="IPR050810">
    <property type="entry name" value="Bact_Secretion_Sys_Channel"/>
</dbReference>
<reference evidence="5" key="1">
    <citation type="journal article" date="2014" name="Front. Microbiol.">
        <title>High frequency of phylogenetically diverse reductive dehalogenase-homologous genes in deep subseafloor sedimentary metagenomes.</title>
        <authorList>
            <person name="Kawai M."/>
            <person name="Futagami T."/>
            <person name="Toyoda A."/>
            <person name="Takaki Y."/>
            <person name="Nishi S."/>
            <person name="Hori S."/>
            <person name="Arai W."/>
            <person name="Tsubouchi T."/>
            <person name="Morono Y."/>
            <person name="Uchiyama I."/>
            <person name="Ito T."/>
            <person name="Fujiyama A."/>
            <person name="Inagaki F."/>
            <person name="Takami H."/>
        </authorList>
    </citation>
    <scope>NUCLEOTIDE SEQUENCE</scope>
    <source>
        <strain evidence="5">Expedition CK06-06</strain>
    </source>
</reference>
<dbReference type="PANTHER" id="PTHR30332">
    <property type="entry name" value="PROBABLE GENERAL SECRETION PATHWAY PROTEIN D"/>
    <property type="match status" value="1"/>
</dbReference>
<dbReference type="AlphaFoldDB" id="X1PBV6"/>
<name>X1PBV6_9ZZZZ</name>